<gene>
    <name evidence="1" type="ORF">V6M85_01115</name>
</gene>
<evidence type="ECO:0000313" key="1">
    <source>
        <dbReference type="EMBL" id="WWQ60707.1"/>
    </source>
</evidence>
<protein>
    <submittedName>
        <fullName evidence="1">Uncharacterized protein</fullName>
    </submittedName>
</protein>
<reference evidence="1 2" key="1">
    <citation type="submission" date="2024-02" db="EMBL/GenBank/DDBJ databases">
        <title>STSV induces naive adaptation in Sulfolobus.</title>
        <authorList>
            <person name="Xiang X."/>
            <person name="Song M."/>
        </authorList>
    </citation>
    <scope>NUCLEOTIDE SEQUENCE [LARGE SCALE GENOMIC DNA]</scope>
    <source>
        <strain evidence="1 2">RT2</strain>
    </source>
</reference>
<dbReference type="RefSeq" id="WP_338601918.1">
    <property type="nucleotide sequence ID" value="NZ_CP146016.1"/>
</dbReference>
<sequence>MVEEESILKPGERERREIVGYIQQLLDIVNDLMLKYKDELKSIGVINKLTIILEVITMHKYNPEVYMGSYWDEFVSIINTIKQDPKLASEVEEVERLVDRINNIRNVAKL</sequence>
<dbReference type="AlphaFoldDB" id="A0AAX4L1B6"/>
<organism evidence="1 2">
    <name type="scientific">Sulfolobus tengchongensis</name>
    <dbReference type="NCBI Taxonomy" id="207809"/>
    <lineage>
        <taxon>Archaea</taxon>
        <taxon>Thermoproteota</taxon>
        <taxon>Thermoprotei</taxon>
        <taxon>Sulfolobales</taxon>
        <taxon>Sulfolobaceae</taxon>
        <taxon>Sulfolobus</taxon>
    </lineage>
</organism>
<dbReference type="Proteomes" id="UP001432202">
    <property type="component" value="Chromosome"/>
</dbReference>
<dbReference type="GeneID" id="89335326"/>
<accession>A0AAX4L1B6</accession>
<proteinExistence type="predicted"/>
<keyword evidence="2" id="KW-1185">Reference proteome</keyword>
<dbReference type="EMBL" id="CP146016">
    <property type="protein sequence ID" value="WWQ60707.1"/>
    <property type="molecule type" value="Genomic_DNA"/>
</dbReference>
<evidence type="ECO:0000313" key="2">
    <source>
        <dbReference type="Proteomes" id="UP001432202"/>
    </source>
</evidence>
<name>A0AAX4L1B6_9CREN</name>